<evidence type="ECO:0008006" key="5">
    <source>
        <dbReference type="Google" id="ProtNLM"/>
    </source>
</evidence>
<sequence length="453" mass="52057">MAIIKTHFYNISFENRDLIKMLIKMTEYQEEMFPQDSKKIVNNVKGVSVMDQTNPYNEVLDNLYHVLNRLGLNGNVQDNEYQEINVASVKNLIEEVNTKIDEIVTIKEDILKEKDENDQAITLLKNLRESDISVDDVKNTKYITCRFGRLPVSEYDKIKYYRDYEFVFKELSRTKQYVWIAYVGLTKNISEIDNAFSSMAFESVELPEFAHGKMDEAIDMLTEEAAAMEKYAAKMEVKLENVKNEYQEQLLEDFTRVYNLKKLYDKCCYVVDFSQKAAIYLFTSLSIEEIKNRFDDVESVKVIELPANIYENRNIIAPVLTKNNWLTKPFSNILSIQTGDRFDPTTIVAILSLLIGAICLGDIGVGLLLIVIGFIVSIKGTNNFSEILKRVGVAVLLGGLVYGTCFYQIELYTPLIDMPIHIVHTLMFGVVIWVVAIIILLIIKKIVRRSIKV</sequence>
<feature type="transmembrane region" description="Helical" evidence="2">
    <location>
        <begin position="421"/>
        <end position="443"/>
    </location>
</feature>
<feature type="coiled-coil region" evidence="1">
    <location>
        <begin position="225"/>
        <end position="252"/>
    </location>
</feature>
<dbReference type="Proteomes" id="UP000886724">
    <property type="component" value="Unassembled WGS sequence"/>
</dbReference>
<protein>
    <recommendedName>
        <fullName evidence="5">V-type ATP synthase subunit I</fullName>
    </recommendedName>
</protein>
<keyword evidence="1" id="KW-0175">Coiled coil</keyword>
<proteinExistence type="predicted"/>
<evidence type="ECO:0000313" key="3">
    <source>
        <dbReference type="EMBL" id="HIX82785.1"/>
    </source>
</evidence>
<evidence type="ECO:0000313" key="4">
    <source>
        <dbReference type="Proteomes" id="UP000886724"/>
    </source>
</evidence>
<feature type="transmembrane region" description="Helical" evidence="2">
    <location>
        <begin position="387"/>
        <end position="409"/>
    </location>
</feature>
<reference evidence="3" key="1">
    <citation type="journal article" date="2021" name="PeerJ">
        <title>Extensive microbial diversity within the chicken gut microbiome revealed by metagenomics and culture.</title>
        <authorList>
            <person name="Gilroy R."/>
            <person name="Ravi A."/>
            <person name="Getino M."/>
            <person name="Pursley I."/>
            <person name="Horton D.L."/>
            <person name="Alikhan N.F."/>
            <person name="Baker D."/>
            <person name="Gharbi K."/>
            <person name="Hall N."/>
            <person name="Watson M."/>
            <person name="Adriaenssens E.M."/>
            <person name="Foster-Nyarko E."/>
            <person name="Jarju S."/>
            <person name="Secka A."/>
            <person name="Antonio M."/>
            <person name="Oren A."/>
            <person name="Chaudhuri R.R."/>
            <person name="La Ragione R."/>
            <person name="Hildebrand F."/>
            <person name="Pallen M.J."/>
        </authorList>
    </citation>
    <scope>NUCLEOTIDE SEQUENCE</scope>
    <source>
        <strain evidence="3">ChiGjej1B1-14440</strain>
    </source>
</reference>
<dbReference type="EMBL" id="DXET01000287">
    <property type="protein sequence ID" value="HIX82785.1"/>
    <property type="molecule type" value="Genomic_DNA"/>
</dbReference>
<comment type="caution">
    <text evidence="3">The sequence shown here is derived from an EMBL/GenBank/DDBJ whole genome shotgun (WGS) entry which is preliminary data.</text>
</comment>
<gene>
    <name evidence="3" type="ORF">H9980_12580</name>
</gene>
<evidence type="ECO:0000256" key="2">
    <source>
        <dbReference type="SAM" id="Phobius"/>
    </source>
</evidence>
<feature type="transmembrane region" description="Helical" evidence="2">
    <location>
        <begin position="347"/>
        <end position="375"/>
    </location>
</feature>
<keyword evidence="2" id="KW-1133">Transmembrane helix</keyword>
<reference evidence="3" key="2">
    <citation type="submission" date="2021-04" db="EMBL/GenBank/DDBJ databases">
        <authorList>
            <person name="Gilroy R."/>
        </authorList>
    </citation>
    <scope>NUCLEOTIDE SEQUENCE</scope>
    <source>
        <strain evidence="3">ChiGjej1B1-14440</strain>
    </source>
</reference>
<name>A0A9D1XP16_9FIRM</name>
<organism evidence="3 4">
    <name type="scientific">Candidatus Erysipelatoclostridium merdavium</name>
    <dbReference type="NCBI Taxonomy" id="2838566"/>
    <lineage>
        <taxon>Bacteria</taxon>
        <taxon>Bacillati</taxon>
        <taxon>Bacillota</taxon>
        <taxon>Erysipelotrichia</taxon>
        <taxon>Erysipelotrichales</taxon>
        <taxon>Erysipelotrichales incertae sedis</taxon>
    </lineage>
</organism>
<keyword evidence="2" id="KW-0472">Membrane</keyword>
<evidence type="ECO:0000256" key="1">
    <source>
        <dbReference type="SAM" id="Coils"/>
    </source>
</evidence>
<dbReference type="AlphaFoldDB" id="A0A9D1XP16"/>
<keyword evidence="2" id="KW-0812">Transmembrane</keyword>
<accession>A0A9D1XP16</accession>